<evidence type="ECO:0000313" key="2">
    <source>
        <dbReference type="EMBL" id="MED1569129.1"/>
    </source>
</evidence>
<accession>A0ABU6N4U7</accession>
<keyword evidence="1" id="KW-0472">Membrane</keyword>
<feature type="transmembrane region" description="Helical" evidence="1">
    <location>
        <begin position="26"/>
        <end position="52"/>
    </location>
</feature>
<protein>
    <submittedName>
        <fullName evidence="2">Uncharacterized protein</fullName>
    </submittedName>
</protein>
<comment type="caution">
    <text evidence="2">The sequence shown here is derived from an EMBL/GenBank/DDBJ whole genome shotgun (WGS) entry which is preliminary data.</text>
</comment>
<keyword evidence="3" id="KW-1185">Reference proteome</keyword>
<reference evidence="2 3" key="1">
    <citation type="submission" date="2023-03" db="EMBL/GenBank/DDBJ databases">
        <title>Bacillus Genome Sequencing.</title>
        <authorList>
            <person name="Dunlap C."/>
        </authorList>
    </citation>
    <scope>NUCLEOTIDE SEQUENCE [LARGE SCALE GENOMIC DNA]</scope>
    <source>
        <strain evidence="2 3">B-615</strain>
    </source>
</reference>
<dbReference type="EMBL" id="JARMDB010000031">
    <property type="protein sequence ID" value="MED1569129.1"/>
    <property type="molecule type" value="Genomic_DNA"/>
</dbReference>
<proteinExistence type="predicted"/>
<name>A0ABU6N4U7_9BACI</name>
<evidence type="ECO:0000313" key="3">
    <source>
        <dbReference type="Proteomes" id="UP001309448"/>
    </source>
</evidence>
<keyword evidence="1" id="KW-0812">Transmembrane</keyword>
<keyword evidence="1" id="KW-1133">Transmembrane helix</keyword>
<dbReference type="Proteomes" id="UP001309448">
    <property type="component" value="Unassembled WGS sequence"/>
</dbReference>
<sequence>MIVIVESVKSVSVVNQNGKKSVVANVSLFVVLVMIVVIENIGKIVHVFLFLIRNNRG</sequence>
<dbReference type="RefSeq" id="WP_327921876.1">
    <property type="nucleotide sequence ID" value="NZ_JARMDB010000031.1"/>
</dbReference>
<gene>
    <name evidence="2" type="ORF">P4U88_25360</name>
</gene>
<evidence type="ECO:0000256" key="1">
    <source>
        <dbReference type="SAM" id="Phobius"/>
    </source>
</evidence>
<organism evidence="2 3">
    <name type="scientific">Bacillus paramycoides</name>
    <dbReference type="NCBI Taxonomy" id="2026194"/>
    <lineage>
        <taxon>Bacteria</taxon>
        <taxon>Bacillati</taxon>
        <taxon>Bacillota</taxon>
        <taxon>Bacilli</taxon>
        <taxon>Bacillales</taxon>
        <taxon>Bacillaceae</taxon>
        <taxon>Bacillus</taxon>
        <taxon>Bacillus cereus group</taxon>
    </lineage>
</organism>